<feature type="region of interest" description="Disordered" evidence="1">
    <location>
        <begin position="129"/>
        <end position="154"/>
    </location>
</feature>
<proteinExistence type="predicted"/>
<evidence type="ECO:0000313" key="3">
    <source>
        <dbReference type="Proteomes" id="UP000476176"/>
    </source>
</evidence>
<dbReference type="PROSITE" id="PS00018">
    <property type="entry name" value="EF_HAND_1"/>
    <property type="match status" value="1"/>
</dbReference>
<evidence type="ECO:0000256" key="1">
    <source>
        <dbReference type="SAM" id="MobiDB-lite"/>
    </source>
</evidence>
<feature type="region of interest" description="Disordered" evidence="1">
    <location>
        <begin position="82"/>
        <end position="113"/>
    </location>
</feature>
<evidence type="ECO:0000313" key="2">
    <source>
        <dbReference type="EMBL" id="KAE9233684.1"/>
    </source>
</evidence>
<accession>A0A6G0P3F4</accession>
<comment type="caution">
    <text evidence="2">The sequence shown here is derived from an EMBL/GenBank/DDBJ whole genome shotgun (WGS) entry which is preliminary data.</text>
</comment>
<organism evidence="2 3">
    <name type="scientific">Phytophthora fragariae</name>
    <dbReference type="NCBI Taxonomy" id="53985"/>
    <lineage>
        <taxon>Eukaryota</taxon>
        <taxon>Sar</taxon>
        <taxon>Stramenopiles</taxon>
        <taxon>Oomycota</taxon>
        <taxon>Peronosporomycetes</taxon>
        <taxon>Peronosporales</taxon>
        <taxon>Peronosporaceae</taxon>
        <taxon>Phytophthora</taxon>
    </lineage>
</organism>
<reference evidence="2 3" key="1">
    <citation type="submission" date="2018-09" db="EMBL/GenBank/DDBJ databases">
        <title>Genomic investigation of the strawberry pathogen Phytophthora fragariae indicates pathogenicity is determined by transcriptional variation in three key races.</title>
        <authorList>
            <person name="Adams T.M."/>
            <person name="Armitage A.D."/>
            <person name="Sobczyk M.K."/>
            <person name="Bates H.J."/>
            <person name="Dunwell J.M."/>
            <person name="Nellist C.F."/>
            <person name="Harrison R.J."/>
        </authorList>
    </citation>
    <scope>NUCLEOTIDE SEQUENCE [LARGE SCALE GENOMIC DNA]</scope>
    <source>
        <strain evidence="2 3">BC-23</strain>
    </source>
</reference>
<protein>
    <submittedName>
        <fullName evidence="2">Uncharacterized protein</fullName>
    </submittedName>
</protein>
<dbReference type="AlphaFoldDB" id="A0A6G0P3F4"/>
<dbReference type="InterPro" id="IPR018247">
    <property type="entry name" value="EF_Hand_1_Ca_BS"/>
</dbReference>
<gene>
    <name evidence="2" type="ORF">PF004_g9585</name>
</gene>
<dbReference type="EMBL" id="QXGC01000475">
    <property type="protein sequence ID" value="KAE9233684.1"/>
    <property type="molecule type" value="Genomic_DNA"/>
</dbReference>
<dbReference type="Proteomes" id="UP000476176">
    <property type="component" value="Unassembled WGS sequence"/>
</dbReference>
<name>A0A6G0P3F4_9STRA</name>
<sequence>MSYERFTQYVHFYYPGVRLTRTKVDECDCCVRLDIMLQQPDLTDAEKGDIILRKSTHIEEAIAQRRFVSKFAKEFSALHAPEQNLPETIIPDTFDDDDDASNDGKVSEDEITAIPKPQRVQIQAEDYGSGISMPHYGHSRSSADYFDYPEFRRR</sequence>